<accession>A0ABU5IJN1</accession>
<keyword evidence="2" id="KW-1185">Reference proteome</keyword>
<evidence type="ECO:0000313" key="1">
    <source>
        <dbReference type="EMBL" id="MDZ5459107.1"/>
    </source>
</evidence>
<dbReference type="SUPFAM" id="SSF101386">
    <property type="entry name" value="all-alpha NTP pyrophosphatases"/>
    <property type="match status" value="1"/>
</dbReference>
<proteinExistence type="predicted"/>
<dbReference type="InterPro" id="IPR025984">
    <property type="entry name" value="DCTPP"/>
</dbReference>
<dbReference type="PIRSF" id="PIRSF029826">
    <property type="entry name" value="UCP029826_pph"/>
    <property type="match status" value="1"/>
</dbReference>
<dbReference type="InterPro" id="IPR052555">
    <property type="entry name" value="dCTP_Pyrophosphatase"/>
</dbReference>
<comment type="caution">
    <text evidence="1">The sequence shown here is derived from an EMBL/GenBank/DDBJ whole genome shotgun (WGS) entry which is preliminary data.</text>
</comment>
<dbReference type="Pfam" id="PF12643">
    <property type="entry name" value="MazG-like"/>
    <property type="match status" value="1"/>
</dbReference>
<dbReference type="CDD" id="cd11537">
    <property type="entry name" value="NTP-PPase_RS21-C6_like"/>
    <property type="match status" value="1"/>
</dbReference>
<dbReference type="RefSeq" id="WP_322466944.1">
    <property type="nucleotide sequence ID" value="NZ_JAXOJX010000039.1"/>
</dbReference>
<gene>
    <name evidence="1" type="ORF">SM757_21245</name>
</gene>
<dbReference type="PANTHER" id="PTHR46523:SF1">
    <property type="entry name" value="DCTP PYROPHOSPHATASE 1"/>
    <property type="match status" value="1"/>
</dbReference>
<protein>
    <submittedName>
        <fullName evidence="1">Nucleotide pyrophosphohydrolase</fullName>
    </submittedName>
</protein>
<evidence type="ECO:0000313" key="2">
    <source>
        <dbReference type="Proteomes" id="UP001293718"/>
    </source>
</evidence>
<organism evidence="1 2">
    <name type="scientific">Azohydromonas lata</name>
    <dbReference type="NCBI Taxonomy" id="45677"/>
    <lineage>
        <taxon>Bacteria</taxon>
        <taxon>Pseudomonadati</taxon>
        <taxon>Pseudomonadota</taxon>
        <taxon>Betaproteobacteria</taxon>
        <taxon>Burkholderiales</taxon>
        <taxon>Sphaerotilaceae</taxon>
        <taxon>Azohydromonas</taxon>
    </lineage>
</organism>
<sequence>MTSPLLDVSALEAALQRFADARDWNGFHTPRNLVLALTGEVGELAELFQWLTDEQAARLAQDPATARAVRDELADVLMYLVRLSTVLGVDLDAAVRDKIAANAVKYPAPPGAGYSGPA</sequence>
<dbReference type="Gene3D" id="1.10.287.1080">
    <property type="entry name" value="MazG-like"/>
    <property type="match status" value="1"/>
</dbReference>
<reference evidence="1 2" key="1">
    <citation type="submission" date="2023-11" db="EMBL/GenBank/DDBJ databases">
        <title>Draft genome of Azohydromonas lata strain H1 (DSM1123), a polyhydroxyalkanoate producer.</title>
        <authorList>
            <person name="Traversa D."/>
            <person name="D'Addabbo P."/>
            <person name="Pazzani C."/>
            <person name="Manzari C."/>
            <person name="Chiara M."/>
            <person name="Scrascia M."/>
        </authorList>
    </citation>
    <scope>NUCLEOTIDE SEQUENCE [LARGE SCALE GENOMIC DNA]</scope>
    <source>
        <strain evidence="1 2">H1</strain>
    </source>
</reference>
<name>A0ABU5IJN1_9BURK</name>
<dbReference type="Proteomes" id="UP001293718">
    <property type="component" value="Unassembled WGS sequence"/>
</dbReference>
<dbReference type="EMBL" id="JAXOJX010000039">
    <property type="protein sequence ID" value="MDZ5459107.1"/>
    <property type="molecule type" value="Genomic_DNA"/>
</dbReference>
<dbReference type="PANTHER" id="PTHR46523">
    <property type="entry name" value="DCTP PYROPHOSPHATASE 1"/>
    <property type="match status" value="1"/>
</dbReference>